<dbReference type="InterPro" id="IPR000825">
    <property type="entry name" value="SUF_FeS_clus_asmbl_SufBD_core"/>
</dbReference>
<accession>A0A9D2IDS2</accession>
<proteinExistence type="predicted"/>
<evidence type="ECO:0000313" key="3">
    <source>
        <dbReference type="Proteomes" id="UP000824259"/>
    </source>
</evidence>
<sequence length="275" mass="30760">MWTDVFSGAAFEPVKSRELHLTDRCDASRPWVVRDADKLTLEVEGAQLHRVVILHTEPKQSDIRISLREGASLEVVQVFAAEAFAELQVDQQTGSRYHMTLFQLSGANAMLRFDLNGKEISNELDALFLAMEHDRCVINLRTNHLMPECTSRSLIKGVASGEALGEFQGLVYVAPDAQRIDAQQQSRNILLSRTARIDAKPQLEIYADDVRCSHGATVGQIDDEAILYMRQRGLAEEQARRLQIEGFAADVVARCGIETLREALTEAVVERLDKI</sequence>
<reference evidence="2" key="2">
    <citation type="submission" date="2021-04" db="EMBL/GenBank/DDBJ databases">
        <authorList>
            <person name="Gilroy R."/>
        </authorList>
    </citation>
    <scope>NUCLEOTIDE SEQUENCE</scope>
    <source>
        <strain evidence="2">CHK169-11906</strain>
    </source>
</reference>
<organism evidence="2 3">
    <name type="scientific">Candidatus Alistipes avicola</name>
    <dbReference type="NCBI Taxonomy" id="2838432"/>
    <lineage>
        <taxon>Bacteria</taxon>
        <taxon>Pseudomonadati</taxon>
        <taxon>Bacteroidota</taxon>
        <taxon>Bacteroidia</taxon>
        <taxon>Bacteroidales</taxon>
        <taxon>Rikenellaceae</taxon>
        <taxon>Alistipes</taxon>
    </lineage>
</organism>
<feature type="domain" description="SUF system FeS cluster assembly SufBD core" evidence="1">
    <location>
        <begin position="63"/>
        <end position="247"/>
    </location>
</feature>
<reference evidence="2" key="1">
    <citation type="journal article" date="2021" name="PeerJ">
        <title>Extensive microbial diversity within the chicken gut microbiome revealed by metagenomics and culture.</title>
        <authorList>
            <person name="Gilroy R."/>
            <person name="Ravi A."/>
            <person name="Getino M."/>
            <person name="Pursley I."/>
            <person name="Horton D.L."/>
            <person name="Alikhan N.F."/>
            <person name="Baker D."/>
            <person name="Gharbi K."/>
            <person name="Hall N."/>
            <person name="Watson M."/>
            <person name="Adriaenssens E.M."/>
            <person name="Foster-Nyarko E."/>
            <person name="Jarju S."/>
            <person name="Secka A."/>
            <person name="Antonio M."/>
            <person name="Oren A."/>
            <person name="Chaudhuri R.R."/>
            <person name="La Ragione R."/>
            <person name="Hildebrand F."/>
            <person name="Pallen M.J."/>
        </authorList>
    </citation>
    <scope>NUCLEOTIDE SEQUENCE</scope>
    <source>
        <strain evidence="2">CHK169-11906</strain>
    </source>
</reference>
<dbReference type="AlphaFoldDB" id="A0A9D2IDS2"/>
<dbReference type="InterPro" id="IPR037284">
    <property type="entry name" value="SUF_FeS_clus_asmbl_SufBD_sf"/>
</dbReference>
<evidence type="ECO:0000259" key="1">
    <source>
        <dbReference type="Pfam" id="PF01458"/>
    </source>
</evidence>
<dbReference type="InterPro" id="IPR055346">
    <property type="entry name" value="Fe-S_cluster_assembly_SufBD"/>
</dbReference>
<dbReference type="EMBL" id="DWYR01000005">
    <property type="protein sequence ID" value="HJA98237.1"/>
    <property type="molecule type" value="Genomic_DNA"/>
</dbReference>
<evidence type="ECO:0000313" key="2">
    <source>
        <dbReference type="EMBL" id="HJA98237.1"/>
    </source>
</evidence>
<dbReference type="PANTHER" id="PTHR43575">
    <property type="entry name" value="PROTEIN ABCI7, CHLOROPLASTIC"/>
    <property type="match status" value="1"/>
</dbReference>
<comment type="caution">
    <text evidence="2">The sequence shown here is derived from an EMBL/GenBank/DDBJ whole genome shotgun (WGS) entry which is preliminary data.</text>
</comment>
<dbReference type="Pfam" id="PF01458">
    <property type="entry name" value="SUFBD_core"/>
    <property type="match status" value="1"/>
</dbReference>
<name>A0A9D2IDS2_9BACT</name>
<dbReference type="SUPFAM" id="SSF101960">
    <property type="entry name" value="Stabilizer of iron transporter SufD"/>
    <property type="match status" value="1"/>
</dbReference>
<dbReference type="GO" id="GO:0016226">
    <property type="term" value="P:iron-sulfur cluster assembly"/>
    <property type="evidence" value="ECO:0007669"/>
    <property type="project" value="InterPro"/>
</dbReference>
<dbReference type="PANTHER" id="PTHR43575:SF1">
    <property type="entry name" value="PROTEIN ABCI7, CHLOROPLASTIC"/>
    <property type="match status" value="1"/>
</dbReference>
<gene>
    <name evidence="2" type="ORF">H9779_01375</name>
</gene>
<protein>
    <submittedName>
        <fullName evidence="2">SufD family Fe-S cluster assembly protein</fullName>
    </submittedName>
</protein>
<dbReference type="Proteomes" id="UP000824259">
    <property type="component" value="Unassembled WGS sequence"/>
</dbReference>